<dbReference type="AlphaFoldDB" id="A0A420R260"/>
<evidence type="ECO:0000313" key="2">
    <source>
        <dbReference type="Proteomes" id="UP000285860"/>
    </source>
</evidence>
<organism evidence="1 2">
    <name type="scientific">Fusarium oxysporum</name>
    <name type="common">Fusarium vascular wilt</name>
    <dbReference type="NCBI Taxonomy" id="5507"/>
    <lineage>
        <taxon>Eukaryota</taxon>
        <taxon>Fungi</taxon>
        <taxon>Dikarya</taxon>
        <taxon>Ascomycota</taxon>
        <taxon>Pezizomycotina</taxon>
        <taxon>Sordariomycetes</taxon>
        <taxon>Hypocreomycetidae</taxon>
        <taxon>Hypocreales</taxon>
        <taxon>Nectriaceae</taxon>
        <taxon>Fusarium</taxon>
        <taxon>Fusarium oxysporum species complex</taxon>
    </lineage>
</organism>
<gene>
    <name evidence="1" type="ORF">BFJ68_g2678</name>
</gene>
<proteinExistence type="predicted"/>
<reference evidence="1 2" key="1">
    <citation type="journal article" date="2018" name="Sci. Rep.">
        <title>Characterisation of pathogen-specific regions and novel effector candidates in Fusarium oxysporum f. sp. cepae.</title>
        <authorList>
            <person name="Armitage A.D."/>
            <person name="Taylor A."/>
            <person name="Sobczyk M.K."/>
            <person name="Baxter L."/>
            <person name="Greenfield B.P."/>
            <person name="Bates H.J."/>
            <person name="Wilson F."/>
            <person name="Jackson A.C."/>
            <person name="Ott S."/>
            <person name="Harrison R.J."/>
            <person name="Clarkson J.P."/>
        </authorList>
    </citation>
    <scope>NUCLEOTIDE SEQUENCE [LARGE SCALE GENOMIC DNA]</scope>
    <source>
        <strain evidence="1 2">Fo_A28</strain>
    </source>
</reference>
<evidence type="ECO:0000313" key="1">
    <source>
        <dbReference type="EMBL" id="RKL20676.1"/>
    </source>
</evidence>
<dbReference type="Proteomes" id="UP000285860">
    <property type="component" value="Unassembled WGS sequence"/>
</dbReference>
<name>A0A420R260_FUSOX</name>
<protein>
    <submittedName>
        <fullName evidence="1">Uncharacterized protein</fullName>
    </submittedName>
</protein>
<accession>A0A420R260</accession>
<comment type="caution">
    <text evidence="1">The sequence shown here is derived from an EMBL/GenBank/DDBJ whole genome shotgun (WGS) entry which is preliminary data.</text>
</comment>
<sequence length="67" mass="7264">MRDRYTVSHGAGKEGLLVVHAYKGSVVQYEYLLQTLLPGTVPHALPNLAARLILVPNQAQATTAHTL</sequence>
<dbReference type="EMBL" id="MRCY01000008">
    <property type="protein sequence ID" value="RKL20676.1"/>
    <property type="molecule type" value="Genomic_DNA"/>
</dbReference>